<evidence type="ECO:0000256" key="11">
    <source>
        <dbReference type="ARBA" id="ARBA00048968"/>
    </source>
</evidence>
<evidence type="ECO:0000256" key="13">
    <source>
        <dbReference type="RuleBase" id="RU361274"/>
    </source>
</evidence>
<evidence type="ECO:0000256" key="3">
    <source>
        <dbReference type="ARBA" id="ARBA00007353"/>
    </source>
</evidence>
<proteinExistence type="inferred from homology"/>
<dbReference type="GO" id="GO:0005507">
    <property type="term" value="F:copper ion binding"/>
    <property type="evidence" value="ECO:0007669"/>
    <property type="project" value="TreeGrafter"/>
</dbReference>
<comment type="similarity">
    <text evidence="3 13">Belongs to the purine nucleoside phosphorylase YfiH/LACC1 family.</text>
</comment>
<keyword evidence="4" id="KW-0808">Transferase</keyword>
<dbReference type="InterPro" id="IPR003730">
    <property type="entry name" value="Cu_polyphenol_OxRdtase"/>
</dbReference>
<evidence type="ECO:0000256" key="10">
    <source>
        <dbReference type="ARBA" id="ARBA00047989"/>
    </source>
</evidence>
<dbReference type="GO" id="GO:0016491">
    <property type="term" value="F:oxidoreductase activity"/>
    <property type="evidence" value="ECO:0007669"/>
    <property type="project" value="UniProtKB-KW"/>
</dbReference>
<evidence type="ECO:0000256" key="7">
    <source>
        <dbReference type="ARBA" id="ARBA00022833"/>
    </source>
</evidence>
<dbReference type="SUPFAM" id="SSF64438">
    <property type="entry name" value="CNF1/YfiH-like putative cysteine hydrolases"/>
    <property type="match status" value="1"/>
</dbReference>
<dbReference type="PATRIC" id="fig|1393735.3.peg.3509"/>
<evidence type="ECO:0000256" key="6">
    <source>
        <dbReference type="ARBA" id="ARBA00022801"/>
    </source>
</evidence>
<keyword evidence="9" id="KW-0186">Copper</keyword>
<comment type="catalytic activity">
    <reaction evidence="12">
        <text>S-methyl-5'-thioadenosine + phosphate = 5-(methylsulfanyl)-alpha-D-ribose 1-phosphate + adenine</text>
        <dbReference type="Rhea" id="RHEA:11852"/>
        <dbReference type="ChEBI" id="CHEBI:16708"/>
        <dbReference type="ChEBI" id="CHEBI:17509"/>
        <dbReference type="ChEBI" id="CHEBI:43474"/>
        <dbReference type="ChEBI" id="CHEBI:58533"/>
        <dbReference type="EC" id="2.4.2.28"/>
    </reaction>
    <physiologicalReaction direction="left-to-right" evidence="12">
        <dbReference type="Rhea" id="RHEA:11853"/>
    </physiologicalReaction>
</comment>
<dbReference type="AlphaFoldDB" id="A0A081RTD5"/>
<dbReference type="GO" id="GO:0017061">
    <property type="term" value="F:S-methyl-5-thioadenosine phosphorylase activity"/>
    <property type="evidence" value="ECO:0007669"/>
    <property type="project" value="UniProtKB-EC"/>
</dbReference>
<name>A0A081RTD5_PHOTE</name>
<evidence type="ECO:0000313" key="15">
    <source>
        <dbReference type="Proteomes" id="UP000028002"/>
    </source>
</evidence>
<evidence type="ECO:0000256" key="12">
    <source>
        <dbReference type="ARBA" id="ARBA00049893"/>
    </source>
</evidence>
<comment type="catalytic activity">
    <reaction evidence="1">
        <text>inosine + phosphate = alpha-D-ribose 1-phosphate + hypoxanthine</text>
        <dbReference type="Rhea" id="RHEA:27646"/>
        <dbReference type="ChEBI" id="CHEBI:17368"/>
        <dbReference type="ChEBI" id="CHEBI:17596"/>
        <dbReference type="ChEBI" id="CHEBI:43474"/>
        <dbReference type="ChEBI" id="CHEBI:57720"/>
        <dbReference type="EC" id="2.4.2.1"/>
    </reaction>
    <physiologicalReaction direction="left-to-right" evidence="1">
        <dbReference type="Rhea" id="RHEA:27647"/>
    </physiologicalReaction>
</comment>
<sequence>MTPLIFPNWPQPPTVKACSSTRLGGISLSPYDSLNLGKHVGDEPDVVEKNRHILAKVAELPQQPAWLEQVHGTRVVRLDGQPMEDNKADAVYTNIPEQVCAVMTADCLPVLFCSSAGDEVAAAHAGWRGLCAGVLENTVAQFKTKPDQIQAWLGPAIGAKAFEVGSEVMEAFIAQDSDLNKAFMPFGEKYLADIYLLAKLKLQSVGVKAIFGGIECTVSNKEKFFSYRRDGITGRMATLIWLI</sequence>
<keyword evidence="5" id="KW-0479">Metal-binding</keyword>
<evidence type="ECO:0000256" key="4">
    <source>
        <dbReference type="ARBA" id="ARBA00022679"/>
    </source>
</evidence>
<dbReference type="Pfam" id="PF02578">
    <property type="entry name" value="Cu-oxidase_4"/>
    <property type="match status" value="1"/>
</dbReference>
<dbReference type="Gene3D" id="3.60.140.10">
    <property type="entry name" value="CNF1/YfiH-like putative cysteine hydrolases"/>
    <property type="match status" value="1"/>
</dbReference>
<evidence type="ECO:0000256" key="2">
    <source>
        <dbReference type="ARBA" id="ARBA00001947"/>
    </source>
</evidence>
<dbReference type="Proteomes" id="UP000028002">
    <property type="component" value="Unassembled WGS sequence"/>
</dbReference>
<keyword evidence="7" id="KW-0862">Zinc</keyword>
<keyword evidence="6" id="KW-0378">Hydrolase</keyword>
<dbReference type="FunFam" id="3.60.140.10:FF:000001">
    <property type="entry name" value="Polyphenol oxidase"/>
    <property type="match status" value="1"/>
</dbReference>
<reference evidence="14 15" key="1">
    <citation type="submission" date="2014-03" db="EMBL/GenBank/DDBJ databases">
        <title>Draft Genome of Photorhabdus temperata Meg1.</title>
        <authorList>
            <person name="Hurst S.G.IV."/>
            <person name="Morris K."/>
            <person name="Thomas K."/>
            <person name="Tisa L.S."/>
        </authorList>
    </citation>
    <scope>NUCLEOTIDE SEQUENCE [LARGE SCALE GENOMIC DNA]</scope>
    <source>
        <strain evidence="14 15">Meg1</strain>
    </source>
</reference>
<comment type="caution">
    <text evidence="14">The sequence shown here is derived from an EMBL/GenBank/DDBJ whole genome shotgun (WGS) entry which is preliminary data.</text>
</comment>
<comment type="cofactor">
    <cofactor evidence="2">
        <name>Zn(2+)</name>
        <dbReference type="ChEBI" id="CHEBI:29105"/>
    </cofactor>
</comment>
<evidence type="ECO:0000256" key="5">
    <source>
        <dbReference type="ARBA" id="ARBA00022723"/>
    </source>
</evidence>
<dbReference type="PANTHER" id="PTHR30616">
    <property type="entry name" value="UNCHARACTERIZED PROTEIN YFIH"/>
    <property type="match status" value="1"/>
</dbReference>
<dbReference type="NCBIfam" id="NF007998">
    <property type="entry name" value="PRK10723.1"/>
    <property type="match status" value="1"/>
</dbReference>
<dbReference type="CDD" id="cd16833">
    <property type="entry name" value="YfiH"/>
    <property type="match status" value="1"/>
</dbReference>
<accession>A0A081RTD5</accession>
<evidence type="ECO:0000256" key="8">
    <source>
        <dbReference type="ARBA" id="ARBA00023002"/>
    </source>
</evidence>
<evidence type="ECO:0000256" key="9">
    <source>
        <dbReference type="ARBA" id="ARBA00023008"/>
    </source>
</evidence>
<dbReference type="GO" id="GO:0016787">
    <property type="term" value="F:hydrolase activity"/>
    <property type="evidence" value="ECO:0007669"/>
    <property type="project" value="UniProtKB-KW"/>
</dbReference>
<comment type="catalytic activity">
    <reaction evidence="11">
        <text>adenosine + phosphate = alpha-D-ribose 1-phosphate + adenine</text>
        <dbReference type="Rhea" id="RHEA:27642"/>
        <dbReference type="ChEBI" id="CHEBI:16335"/>
        <dbReference type="ChEBI" id="CHEBI:16708"/>
        <dbReference type="ChEBI" id="CHEBI:43474"/>
        <dbReference type="ChEBI" id="CHEBI:57720"/>
        <dbReference type="EC" id="2.4.2.1"/>
    </reaction>
    <physiologicalReaction direction="left-to-right" evidence="11">
        <dbReference type="Rhea" id="RHEA:27643"/>
    </physiologicalReaction>
</comment>
<dbReference type="NCBIfam" id="TIGR00726">
    <property type="entry name" value="peptidoglycan editing factor PgeF"/>
    <property type="match status" value="1"/>
</dbReference>
<gene>
    <name evidence="14" type="ORF">MEG1DRAFT_03431</name>
</gene>
<evidence type="ECO:0000313" key="14">
    <source>
        <dbReference type="EMBL" id="KER01938.1"/>
    </source>
</evidence>
<keyword evidence="8" id="KW-0560">Oxidoreductase</keyword>
<dbReference type="InterPro" id="IPR011324">
    <property type="entry name" value="Cytotoxic_necrot_fac-like_cat"/>
</dbReference>
<dbReference type="PANTHER" id="PTHR30616:SF2">
    <property type="entry name" value="PURINE NUCLEOSIDE PHOSPHORYLASE LACC1"/>
    <property type="match status" value="1"/>
</dbReference>
<dbReference type="EMBL" id="JGVH01000063">
    <property type="protein sequence ID" value="KER01938.1"/>
    <property type="molecule type" value="Genomic_DNA"/>
</dbReference>
<protein>
    <recommendedName>
        <fullName evidence="13">Purine nucleoside phosphorylase</fullName>
    </recommendedName>
</protein>
<dbReference type="InterPro" id="IPR038371">
    <property type="entry name" value="Cu_polyphenol_OxRdtase_sf"/>
</dbReference>
<evidence type="ECO:0000256" key="1">
    <source>
        <dbReference type="ARBA" id="ARBA00000553"/>
    </source>
</evidence>
<comment type="catalytic activity">
    <reaction evidence="10">
        <text>adenosine + H2O + H(+) = inosine + NH4(+)</text>
        <dbReference type="Rhea" id="RHEA:24408"/>
        <dbReference type="ChEBI" id="CHEBI:15377"/>
        <dbReference type="ChEBI" id="CHEBI:15378"/>
        <dbReference type="ChEBI" id="CHEBI:16335"/>
        <dbReference type="ChEBI" id="CHEBI:17596"/>
        <dbReference type="ChEBI" id="CHEBI:28938"/>
        <dbReference type="EC" id="3.5.4.4"/>
    </reaction>
    <physiologicalReaction direction="left-to-right" evidence="10">
        <dbReference type="Rhea" id="RHEA:24409"/>
    </physiologicalReaction>
</comment>
<organism evidence="14 15">
    <name type="scientific">Photorhabdus temperata subsp. temperata Meg1</name>
    <dbReference type="NCBI Taxonomy" id="1393735"/>
    <lineage>
        <taxon>Bacteria</taxon>
        <taxon>Pseudomonadati</taxon>
        <taxon>Pseudomonadota</taxon>
        <taxon>Gammaproteobacteria</taxon>
        <taxon>Enterobacterales</taxon>
        <taxon>Morganellaceae</taxon>
        <taxon>Photorhabdus</taxon>
    </lineage>
</organism>
<dbReference type="RefSeq" id="WP_023045931.1">
    <property type="nucleotide sequence ID" value="NZ_CAWLUD010000063.1"/>
</dbReference>